<evidence type="ECO:0000313" key="2">
    <source>
        <dbReference type="Proteomes" id="UP001054252"/>
    </source>
</evidence>
<sequence>MLTVTIGADAVISALSLLRSVCKMMCSSFHNRL</sequence>
<protein>
    <submittedName>
        <fullName evidence="1">Uncharacterized protein</fullName>
    </submittedName>
</protein>
<dbReference type="AlphaFoldDB" id="A0AAV5I2Z6"/>
<proteinExistence type="predicted"/>
<gene>
    <name evidence="1" type="ORF">SLEP1_g7060</name>
</gene>
<reference evidence="1 2" key="1">
    <citation type="journal article" date="2021" name="Commun. Biol.">
        <title>The genome of Shorea leprosula (Dipterocarpaceae) highlights the ecological relevance of drought in aseasonal tropical rainforests.</title>
        <authorList>
            <person name="Ng K.K.S."/>
            <person name="Kobayashi M.J."/>
            <person name="Fawcett J.A."/>
            <person name="Hatakeyama M."/>
            <person name="Paape T."/>
            <person name="Ng C.H."/>
            <person name="Ang C.C."/>
            <person name="Tnah L.H."/>
            <person name="Lee C.T."/>
            <person name="Nishiyama T."/>
            <person name="Sese J."/>
            <person name="O'Brien M.J."/>
            <person name="Copetti D."/>
            <person name="Mohd Noor M.I."/>
            <person name="Ong R.C."/>
            <person name="Putra M."/>
            <person name="Sireger I.Z."/>
            <person name="Indrioko S."/>
            <person name="Kosugi Y."/>
            <person name="Izuno A."/>
            <person name="Isagi Y."/>
            <person name="Lee S.L."/>
            <person name="Shimizu K.K."/>
        </authorList>
    </citation>
    <scope>NUCLEOTIDE SEQUENCE [LARGE SCALE GENOMIC DNA]</scope>
    <source>
        <strain evidence="1">214</strain>
    </source>
</reference>
<evidence type="ECO:0000313" key="1">
    <source>
        <dbReference type="EMBL" id="GKU93465.1"/>
    </source>
</evidence>
<dbReference type="EMBL" id="BPVZ01000007">
    <property type="protein sequence ID" value="GKU93465.1"/>
    <property type="molecule type" value="Genomic_DNA"/>
</dbReference>
<dbReference type="Proteomes" id="UP001054252">
    <property type="component" value="Unassembled WGS sequence"/>
</dbReference>
<organism evidence="1 2">
    <name type="scientific">Rubroshorea leprosula</name>
    <dbReference type="NCBI Taxonomy" id="152421"/>
    <lineage>
        <taxon>Eukaryota</taxon>
        <taxon>Viridiplantae</taxon>
        <taxon>Streptophyta</taxon>
        <taxon>Embryophyta</taxon>
        <taxon>Tracheophyta</taxon>
        <taxon>Spermatophyta</taxon>
        <taxon>Magnoliopsida</taxon>
        <taxon>eudicotyledons</taxon>
        <taxon>Gunneridae</taxon>
        <taxon>Pentapetalae</taxon>
        <taxon>rosids</taxon>
        <taxon>malvids</taxon>
        <taxon>Malvales</taxon>
        <taxon>Dipterocarpaceae</taxon>
        <taxon>Rubroshorea</taxon>
    </lineage>
</organism>
<name>A0AAV5I2Z6_9ROSI</name>
<accession>A0AAV5I2Z6</accession>
<keyword evidence="2" id="KW-1185">Reference proteome</keyword>
<comment type="caution">
    <text evidence="1">The sequence shown here is derived from an EMBL/GenBank/DDBJ whole genome shotgun (WGS) entry which is preliminary data.</text>
</comment>